<feature type="transmembrane region" description="Helical" evidence="1">
    <location>
        <begin position="68"/>
        <end position="86"/>
    </location>
</feature>
<dbReference type="RefSeq" id="WP_308730905.1">
    <property type="nucleotide sequence ID" value="NZ_JAJEQN010000002.1"/>
</dbReference>
<sequence>MRNRSRFGWIELIEGILLIILGIFSFLRPDSMLSGFVMFFGLIALCIGILDIIFYVRTEEHVGFAPTIALMSGCLSVLAGLMLLVYPGAVKWAFSLFFPMWFIAHCISRLSQLPMIRIWTVKWHYYFIMIANIVGLFLGIFMLIRPVAALISLSYLIGIDLILLGIDSIILAFSRMGSDW</sequence>
<evidence type="ECO:0000256" key="1">
    <source>
        <dbReference type="SAM" id="Phobius"/>
    </source>
</evidence>
<name>A0AAE3E1V2_9FIRM</name>
<dbReference type="AlphaFoldDB" id="A0AAE3E1V2"/>
<dbReference type="PANTHER" id="PTHR34989">
    <property type="entry name" value="PROTEIN HDED"/>
    <property type="match status" value="1"/>
</dbReference>
<feature type="transmembrane region" description="Helical" evidence="1">
    <location>
        <begin position="150"/>
        <end position="173"/>
    </location>
</feature>
<keyword evidence="1" id="KW-1133">Transmembrane helix</keyword>
<dbReference type="InterPro" id="IPR005325">
    <property type="entry name" value="DUF308_memb"/>
</dbReference>
<keyword evidence="3" id="KW-1185">Reference proteome</keyword>
<comment type="caution">
    <text evidence="2">The sequence shown here is derived from an EMBL/GenBank/DDBJ whole genome shotgun (WGS) entry which is preliminary data.</text>
</comment>
<dbReference type="InterPro" id="IPR052712">
    <property type="entry name" value="Acid_resist_chaperone_HdeD"/>
</dbReference>
<dbReference type="GO" id="GO:0005886">
    <property type="term" value="C:plasma membrane"/>
    <property type="evidence" value="ECO:0007669"/>
    <property type="project" value="TreeGrafter"/>
</dbReference>
<evidence type="ECO:0000313" key="2">
    <source>
        <dbReference type="EMBL" id="MCC2220250.1"/>
    </source>
</evidence>
<feature type="transmembrane region" description="Helical" evidence="1">
    <location>
        <begin position="7"/>
        <end position="27"/>
    </location>
</feature>
<organism evidence="2 3">
    <name type="scientific">Anthropogastromicrobium aceti</name>
    <dbReference type="NCBI Taxonomy" id="2981768"/>
    <lineage>
        <taxon>Bacteria</taxon>
        <taxon>Bacillati</taxon>
        <taxon>Bacillota</taxon>
        <taxon>Clostridia</taxon>
        <taxon>Lachnospirales</taxon>
        <taxon>Lachnospiraceae</taxon>
        <taxon>Anthropogastromicrobium</taxon>
    </lineage>
</organism>
<dbReference type="Proteomes" id="UP001198200">
    <property type="component" value="Unassembled WGS sequence"/>
</dbReference>
<protein>
    <submittedName>
        <fullName evidence="2">DUF308 domain-containing protein</fullName>
    </submittedName>
</protein>
<dbReference type="Pfam" id="PF03729">
    <property type="entry name" value="DUF308"/>
    <property type="match status" value="2"/>
</dbReference>
<keyword evidence="1" id="KW-0472">Membrane</keyword>
<reference evidence="2 3" key="1">
    <citation type="submission" date="2021-10" db="EMBL/GenBank/DDBJ databases">
        <title>Anaerobic single-cell dispensing facilitates the cultivation of human gut bacteria.</title>
        <authorList>
            <person name="Afrizal A."/>
        </authorList>
    </citation>
    <scope>NUCLEOTIDE SEQUENCE [LARGE SCALE GENOMIC DNA]</scope>
    <source>
        <strain evidence="2 3">CLA-AA-H224</strain>
    </source>
</reference>
<accession>A0AAE3E1V2</accession>
<gene>
    <name evidence="2" type="ORF">LKD48_01135</name>
</gene>
<proteinExistence type="predicted"/>
<dbReference type="PANTHER" id="PTHR34989:SF1">
    <property type="entry name" value="PROTEIN HDED"/>
    <property type="match status" value="1"/>
</dbReference>
<evidence type="ECO:0000313" key="3">
    <source>
        <dbReference type="Proteomes" id="UP001198200"/>
    </source>
</evidence>
<feature type="transmembrane region" description="Helical" evidence="1">
    <location>
        <begin position="123"/>
        <end position="144"/>
    </location>
</feature>
<keyword evidence="1" id="KW-0812">Transmembrane</keyword>
<feature type="transmembrane region" description="Helical" evidence="1">
    <location>
        <begin position="33"/>
        <end position="56"/>
    </location>
</feature>
<dbReference type="EMBL" id="JAJEQN010000002">
    <property type="protein sequence ID" value="MCC2220250.1"/>
    <property type="molecule type" value="Genomic_DNA"/>
</dbReference>